<dbReference type="STRING" id="933852.A0A0C2X8C3"/>
<keyword evidence="1" id="KW-0469">Meiosis</keyword>
<accession>A0A0C2X8C3</accession>
<dbReference type="GO" id="GO:0090173">
    <property type="term" value="P:regulation of synaptonemal complex assembly"/>
    <property type="evidence" value="ECO:0007669"/>
    <property type="project" value="InterPro"/>
</dbReference>
<proteinExistence type="predicted"/>
<reference evidence="4" key="2">
    <citation type="submission" date="2015-01" db="EMBL/GenBank/DDBJ databases">
        <title>Evolutionary Origins and Diversification of the Mycorrhizal Mutualists.</title>
        <authorList>
            <consortium name="DOE Joint Genome Institute"/>
            <consortium name="Mycorrhizal Genomics Consortium"/>
            <person name="Kohler A."/>
            <person name="Kuo A."/>
            <person name="Nagy L.G."/>
            <person name="Floudas D."/>
            <person name="Copeland A."/>
            <person name="Barry K.W."/>
            <person name="Cichocki N."/>
            <person name="Veneault-Fourrey C."/>
            <person name="LaButti K."/>
            <person name="Lindquist E.A."/>
            <person name="Lipzen A."/>
            <person name="Lundell T."/>
            <person name="Morin E."/>
            <person name="Murat C."/>
            <person name="Riley R."/>
            <person name="Ohm R."/>
            <person name="Sun H."/>
            <person name="Tunlid A."/>
            <person name="Henrissat B."/>
            <person name="Grigoriev I.V."/>
            <person name="Hibbett D.S."/>
            <person name="Martin F."/>
        </authorList>
    </citation>
    <scope>NUCLEOTIDE SEQUENCE [LARGE SCALE GENOMIC DNA]</scope>
    <source>
        <strain evidence="4">MAFF 305830</strain>
    </source>
</reference>
<evidence type="ECO:0000256" key="1">
    <source>
        <dbReference type="ARBA" id="ARBA00023254"/>
    </source>
</evidence>
<dbReference type="PANTHER" id="PTHR40375:SF2">
    <property type="entry name" value="SPORULATION-SPECIFIC PROTEIN 22"/>
    <property type="match status" value="1"/>
</dbReference>
<reference evidence="3 4" key="1">
    <citation type="submission" date="2014-04" db="EMBL/GenBank/DDBJ databases">
        <authorList>
            <consortium name="DOE Joint Genome Institute"/>
            <person name="Kuo A."/>
            <person name="Zuccaro A."/>
            <person name="Kohler A."/>
            <person name="Nagy L.G."/>
            <person name="Floudas D."/>
            <person name="Copeland A."/>
            <person name="Barry K.W."/>
            <person name="Cichocki N."/>
            <person name="Veneault-Fourrey C."/>
            <person name="LaButti K."/>
            <person name="Lindquist E.A."/>
            <person name="Lipzen A."/>
            <person name="Lundell T."/>
            <person name="Morin E."/>
            <person name="Murat C."/>
            <person name="Sun H."/>
            <person name="Tunlid A."/>
            <person name="Henrissat B."/>
            <person name="Grigoriev I.V."/>
            <person name="Hibbett D.S."/>
            <person name="Martin F."/>
            <person name="Nordberg H.P."/>
            <person name="Cantor M.N."/>
            <person name="Hua S.X."/>
        </authorList>
    </citation>
    <scope>NUCLEOTIDE SEQUENCE [LARGE SCALE GENOMIC DNA]</scope>
    <source>
        <strain evidence="3 4">MAFF 305830</strain>
    </source>
</reference>
<dbReference type="GO" id="GO:0051321">
    <property type="term" value="P:meiotic cell cycle"/>
    <property type="evidence" value="ECO:0007669"/>
    <property type="project" value="UniProtKB-KW"/>
</dbReference>
<dbReference type="AlphaFoldDB" id="A0A0C2X8C3"/>
<evidence type="ECO:0000256" key="2">
    <source>
        <dbReference type="SAM" id="Coils"/>
    </source>
</evidence>
<sequence length="993" mass="111918">MSPKRRKPNDEFKDIHSVYAKIIELLLVVQPSLAQAANKNTNEVVRTLHEIAKLAETFTTLRVSEHDDSVAALLDRLDTEGVGLWNSATYLKSSNGPPTSTFAAARYAGFRLIEAGLNDNPSEKVLVDVLELSSKVGMAFIDTDAAMADKVLTDAAKYQLALSRIPAEQTERAQARARAVVLYWTARMEAEWKQGNLDMALHMMRQIEDKQIEMMDPQNVEPVVGRIVDTAKSIAKGRNSDKDERDVVDRALKALEWMTRAFSIVDRHQKTSKLSSSLRRMILRNMARSYYTSSIRVLENLDKAEEALNELARVLNEAEDTAKGEEYQQLRWMSLAIYKKRNNTSAEKYLSVWLPLIDNATLTEDLVQDILLELRALSKSQYVALLHCRGMKPMLSHSFVVVTRALEHLISRALQENEFHQFVDNVLVSLILHVKASPSHEDAMTSLTKALDLISTSEDYRLERIPSTACLTIIWQIGDNCYTQKQWRDAADWFTLGTNAAFEAVADIAQSKCRRKAALCHIQNKDYAKAGVLIGQCSVNEAASCYLGFVVAAHQAAHHVDMMMKANDFDRRMLLMATNFARETQNHPLLQPVLAGLLDTLKEDKEVDIHAQGLLVIRCLARLVLQMTEEPGANLKKLIPMALQHFRTGNALVLDAIQKKKGAIVMRDLSWLWRVAYNSAVNGLNVWEDGDVTEMFLIARDVGGPPRLIPSPYGSQLMAASFKASDLKPEPDLYEHWIMASFAAISGQAFKARSQQDEEDNQQKARLYNIAIDIDNLFELARDMRSKENNDQAMAHIVTVLHLSLVYQVEILSSIQEWDHLSRSIEAVRAMIPISTSTYEAIADILWSEKSCPVTVLFDCLEAILRATTQQGMLSIRKFSKWLRAICSILLSRGQFEDRSKALVYMNQAIDVLKIHGSNATGDLDTEYPEDERHWLISTAFNTGVQVTSGLQIAEARQWFEVATILCQFIRDSPRERIEETYHGLLSQYNDAG</sequence>
<dbReference type="Proteomes" id="UP000054097">
    <property type="component" value="Unassembled WGS sequence"/>
</dbReference>
<dbReference type="OrthoDB" id="65716at2759"/>
<evidence type="ECO:0000313" key="4">
    <source>
        <dbReference type="Proteomes" id="UP000054097"/>
    </source>
</evidence>
<organism evidence="3 4">
    <name type="scientific">Serendipita vermifera MAFF 305830</name>
    <dbReference type="NCBI Taxonomy" id="933852"/>
    <lineage>
        <taxon>Eukaryota</taxon>
        <taxon>Fungi</taxon>
        <taxon>Dikarya</taxon>
        <taxon>Basidiomycota</taxon>
        <taxon>Agaricomycotina</taxon>
        <taxon>Agaricomycetes</taxon>
        <taxon>Sebacinales</taxon>
        <taxon>Serendipitaceae</taxon>
        <taxon>Serendipita</taxon>
    </lineage>
</organism>
<dbReference type="HOGENOM" id="CLU_006898_0_0_1"/>
<gene>
    <name evidence="3" type="ORF">M408DRAFT_19240</name>
</gene>
<dbReference type="InterPro" id="IPR039057">
    <property type="entry name" value="Spo22/ZIP4"/>
</dbReference>
<evidence type="ECO:0000313" key="3">
    <source>
        <dbReference type="EMBL" id="KIM34318.1"/>
    </source>
</evidence>
<evidence type="ECO:0008006" key="5">
    <source>
        <dbReference type="Google" id="ProtNLM"/>
    </source>
</evidence>
<feature type="coiled-coil region" evidence="2">
    <location>
        <begin position="298"/>
        <end position="328"/>
    </location>
</feature>
<name>A0A0C2X8C3_SERVB</name>
<keyword evidence="2" id="KW-0175">Coiled coil</keyword>
<dbReference type="EMBL" id="KN824277">
    <property type="protein sequence ID" value="KIM34318.1"/>
    <property type="molecule type" value="Genomic_DNA"/>
</dbReference>
<keyword evidence="4" id="KW-1185">Reference proteome</keyword>
<dbReference type="PANTHER" id="PTHR40375">
    <property type="entry name" value="SPORULATION-SPECIFIC PROTEIN 22"/>
    <property type="match status" value="1"/>
</dbReference>
<dbReference type="InterPro" id="IPR013940">
    <property type="entry name" value="Spo22/ZIP4/TEX11"/>
</dbReference>
<dbReference type="Pfam" id="PF08631">
    <property type="entry name" value="SPO22"/>
    <property type="match status" value="1"/>
</dbReference>
<protein>
    <recommendedName>
        <fullName evidence="5">Protein ZIP4 homolog</fullName>
    </recommendedName>
</protein>